<organism evidence="2 3">
    <name type="scientific">Iphiclides podalirius</name>
    <name type="common">scarce swallowtail</name>
    <dbReference type="NCBI Taxonomy" id="110791"/>
    <lineage>
        <taxon>Eukaryota</taxon>
        <taxon>Metazoa</taxon>
        <taxon>Ecdysozoa</taxon>
        <taxon>Arthropoda</taxon>
        <taxon>Hexapoda</taxon>
        <taxon>Insecta</taxon>
        <taxon>Pterygota</taxon>
        <taxon>Neoptera</taxon>
        <taxon>Endopterygota</taxon>
        <taxon>Lepidoptera</taxon>
        <taxon>Glossata</taxon>
        <taxon>Ditrysia</taxon>
        <taxon>Papilionoidea</taxon>
        <taxon>Papilionidae</taxon>
        <taxon>Papilioninae</taxon>
        <taxon>Iphiclides</taxon>
    </lineage>
</organism>
<gene>
    <name evidence="2" type="ORF">IPOD504_LOCUS11838</name>
</gene>
<accession>A0ABN8IQ57</accession>
<keyword evidence="3" id="KW-1185">Reference proteome</keyword>
<proteinExistence type="predicted"/>
<feature type="non-terminal residue" evidence="2">
    <location>
        <position position="77"/>
    </location>
</feature>
<name>A0ABN8IQ57_9NEOP</name>
<sequence length="77" mass="8812">MFMNGGDTCRQSNCLRLKYPALFATITCRLTFMKYRKRRFSHVIASQGGSPSQFSTADDRQNLSPSDSLVEVDWFPQ</sequence>
<evidence type="ECO:0000313" key="3">
    <source>
        <dbReference type="Proteomes" id="UP000837857"/>
    </source>
</evidence>
<dbReference type="Proteomes" id="UP000837857">
    <property type="component" value="Chromosome 29"/>
</dbReference>
<evidence type="ECO:0000256" key="1">
    <source>
        <dbReference type="SAM" id="MobiDB-lite"/>
    </source>
</evidence>
<feature type="compositionally biased region" description="Polar residues" evidence="1">
    <location>
        <begin position="47"/>
        <end position="67"/>
    </location>
</feature>
<dbReference type="EMBL" id="OW152841">
    <property type="protein sequence ID" value="CAH2062277.1"/>
    <property type="molecule type" value="Genomic_DNA"/>
</dbReference>
<protein>
    <submittedName>
        <fullName evidence="2">Uncharacterized protein</fullName>
    </submittedName>
</protein>
<reference evidence="2" key="1">
    <citation type="submission" date="2022-03" db="EMBL/GenBank/DDBJ databases">
        <authorList>
            <person name="Martin H S."/>
        </authorList>
    </citation>
    <scope>NUCLEOTIDE SEQUENCE</scope>
</reference>
<feature type="region of interest" description="Disordered" evidence="1">
    <location>
        <begin position="46"/>
        <end position="77"/>
    </location>
</feature>
<evidence type="ECO:0000313" key="2">
    <source>
        <dbReference type="EMBL" id="CAH2062277.1"/>
    </source>
</evidence>